<sequence>MPDYRSLTGHSYISTETGRETRAEIGDKITDMNEASAAYELEAGYIEVWDDKKSKKRKGGENNEHST</sequence>
<evidence type="ECO:0000313" key="1">
    <source>
        <dbReference type="EMBL" id="GAA2554955.1"/>
    </source>
</evidence>
<gene>
    <name evidence="1" type="ORF">GCM10010423_65160</name>
</gene>
<comment type="caution">
    <text evidence="1">The sequence shown here is derived from an EMBL/GenBank/DDBJ whole genome shotgun (WGS) entry which is preliminary data.</text>
</comment>
<keyword evidence="2" id="KW-1185">Reference proteome</keyword>
<organism evidence="1 2">
    <name type="scientific">Streptomyces levis</name>
    <dbReference type="NCBI Taxonomy" id="285566"/>
    <lineage>
        <taxon>Bacteria</taxon>
        <taxon>Bacillati</taxon>
        <taxon>Actinomycetota</taxon>
        <taxon>Actinomycetes</taxon>
        <taxon>Kitasatosporales</taxon>
        <taxon>Streptomycetaceae</taxon>
        <taxon>Streptomyces</taxon>
    </lineage>
</organism>
<dbReference type="EMBL" id="BAAATM010000022">
    <property type="protein sequence ID" value="GAA2554955.1"/>
    <property type="molecule type" value="Genomic_DNA"/>
</dbReference>
<protein>
    <submittedName>
        <fullName evidence="1">Uncharacterized protein</fullName>
    </submittedName>
</protein>
<dbReference type="Proteomes" id="UP001501095">
    <property type="component" value="Unassembled WGS sequence"/>
</dbReference>
<proteinExistence type="predicted"/>
<accession>A0ABP6BCV1</accession>
<evidence type="ECO:0000313" key="2">
    <source>
        <dbReference type="Proteomes" id="UP001501095"/>
    </source>
</evidence>
<name>A0ABP6BCV1_9ACTN</name>
<reference evidence="2" key="1">
    <citation type="journal article" date="2019" name="Int. J. Syst. Evol. Microbiol.">
        <title>The Global Catalogue of Microorganisms (GCM) 10K type strain sequencing project: providing services to taxonomists for standard genome sequencing and annotation.</title>
        <authorList>
            <consortium name="The Broad Institute Genomics Platform"/>
            <consortium name="The Broad Institute Genome Sequencing Center for Infectious Disease"/>
            <person name="Wu L."/>
            <person name="Ma J."/>
        </authorList>
    </citation>
    <scope>NUCLEOTIDE SEQUENCE [LARGE SCALE GENOMIC DNA]</scope>
    <source>
        <strain evidence="2">JCM 6924</strain>
    </source>
</reference>